<sequence>MQHRSAELTITDRFRHFVAAATLSTPIVAMPGNTAKTNAVAAMLGAPSPLAPTSHNAQDALSERISKPFRTSSAQMQSILAGALVNFDF</sequence>
<gene>
    <name evidence="1" type="ORF">CCGE525_12120</name>
</gene>
<evidence type="ECO:0000313" key="1">
    <source>
        <dbReference type="EMBL" id="AYG59459.1"/>
    </source>
</evidence>
<dbReference type="EMBL" id="CP032694">
    <property type="protein sequence ID" value="AYG59459.1"/>
    <property type="molecule type" value="Genomic_DNA"/>
</dbReference>
<dbReference type="KEGG" id="rjg:CCGE525_12120"/>
<organism evidence="1 2">
    <name type="scientific">Rhizobium jaguaris</name>
    <dbReference type="NCBI Taxonomy" id="1312183"/>
    <lineage>
        <taxon>Bacteria</taxon>
        <taxon>Pseudomonadati</taxon>
        <taxon>Pseudomonadota</taxon>
        <taxon>Alphaproteobacteria</taxon>
        <taxon>Hyphomicrobiales</taxon>
        <taxon>Rhizobiaceae</taxon>
        <taxon>Rhizobium/Agrobacterium group</taxon>
        <taxon>Rhizobium</taxon>
    </lineage>
</organism>
<protein>
    <submittedName>
        <fullName evidence="1">Uncharacterized protein</fullName>
    </submittedName>
</protein>
<name>A0A387FLZ7_9HYPH</name>
<dbReference type="RefSeq" id="WP_120704477.1">
    <property type="nucleotide sequence ID" value="NZ_CP032694.1"/>
</dbReference>
<reference evidence="1 2" key="1">
    <citation type="submission" date="2018-10" db="EMBL/GenBank/DDBJ databases">
        <title>Rhizobium etli, R. leguminosarum and a new Rhizobium genospecies from Phaseolus dumosus.</title>
        <authorList>
            <person name="Ramirez-Puebla S.T."/>
            <person name="Rogel-Hernandez M.A."/>
            <person name="Guerrero G."/>
            <person name="Ormeno-Orrillo E."/>
            <person name="Martinez-Romero J.C."/>
            <person name="Negrete-Yankelevich S."/>
            <person name="Martinez-Romero E."/>
        </authorList>
    </citation>
    <scope>NUCLEOTIDE SEQUENCE [LARGE SCALE GENOMIC DNA]</scope>
    <source>
        <strain evidence="1 2">CCGE525</strain>
    </source>
</reference>
<evidence type="ECO:0000313" key="2">
    <source>
        <dbReference type="Proteomes" id="UP000282195"/>
    </source>
</evidence>
<keyword evidence="2" id="KW-1185">Reference proteome</keyword>
<dbReference type="OrthoDB" id="1123495at2"/>
<proteinExistence type="predicted"/>
<dbReference type="AlphaFoldDB" id="A0A387FLZ7"/>
<dbReference type="Proteomes" id="UP000282195">
    <property type="component" value="Chromosome"/>
</dbReference>
<accession>A0A387FLZ7</accession>